<feature type="region of interest" description="Disordered" evidence="9">
    <location>
        <begin position="1344"/>
        <end position="1368"/>
    </location>
</feature>
<feature type="modified residue" description="4-aspartylphosphate" evidence="7">
    <location>
        <position position="1274"/>
    </location>
</feature>
<dbReference type="Pfam" id="PF00672">
    <property type="entry name" value="HAMP"/>
    <property type="match status" value="1"/>
</dbReference>
<evidence type="ECO:0000259" key="14">
    <source>
        <dbReference type="PROSITE" id="PS50113"/>
    </source>
</evidence>
<sequence length="1368" mass="152007">MTIAADKPAWLPTFGNKRRAAFSGLRVAHRLLLIYLLSFASVAYLAYTLIAEKNISIEFSRKEMRGINYADVVRQVLMAIVRNRETVLIARPGGEDQSAALQEQMTALAAAEREFGDSMDTGALVNTLLTELGELVTRSDGDSPARRDLEAQAIATARELISKIGDESNLILDADLDSYYTMSVVMLRLPEAAAEAVDLAGEALALKLPRSADDESQVRFLLKDGAFSATIAGIRSDMAAAFRGNADQQLRSRLEPAFLRAESAVHDLSHTLRYMVTDRRSADANAAAVGVLLRQALGTMDELWRQADGELRRLLCHRIGSLYRRRTVDLGMATAVWLASLGLIFVVARQITTPIRDLSRVAQRIRHGEDYSLRARYRASGEVGELIDGFNTMLDRLQGEAAREQERVARDRAAMAQRHLIEAVPVVISVTSKLDERVLFANSVSPYLLPLPDDLLGDPRDILNLLYPEDRDVLVRQIQCYGHVDGFQARCQTPLGEPFWVLIGSRTVDYQGEPALLTVSTPINDRKRAEAALARRGAVLDAISYAATRIIGAADWRPAMPDLLSRLGTATDVCRVFLFEIHPAPEGDGQVQSCRFSWAAEGCLPIEGDPRYQNDPISAEAGSQFADWFERRSRGEVVQVTLSETEGDARRWFAETSTFSMLSVPILVDGVQWGSIGFDDCRSERVWDEMEIDLLKTAAALITSAIQRSRADDQIRQRDRRLIEAQRIGHVGSWELDLETNDVVWSDEGWRIFGLEPCRRSWPYDQNLQAIHPDDRRRVLELDNTLRVHGGSTEIEYRIRRPDGEVRIVHERAEAIRDAAGRPRSLIGTVHDVTELKAAEERLRASEERYKLAAQGADVGLFDWDVPTGSTYFSPRTHEILGVGPETLGGSIAGLLEQFSPEDREALQSNLANRFVAQRRRFQHEARLHDTSPDARWIGMRGLIVYAEGHPVRLVGSLVDITDRKRSQEALIRQREALYQNEKMAMLGTLLAGVAHELNNPLSVVIGQIALLQETSRDATIVRRAERIRNAADRCARIVRTFLAMARQRQPEPRPTALGGIVDAAVDLLGFQLRAADIRLELKLAKDEPTVTVDADQMHQVVTNLIVNAQQALAASPGPRLLRIRTWFDGINRRACLSVSDNGPGVPAEMRSRIFDPFFTTKPAGEGTGIGLALCSSIVRSYGGEISVMDTPGGGATFTVELPLSSPLDVPEEDSGRDEARRDLRILVVDDEGEIAATLSEILDRRGFKTDVVFNGQEALDQIAMRDYDLVLSDFRMPLLDGPGLYRALAERHPHMVNRLAFITGDTLSSEARTFLRDARRPCLEKPFLPEDVLRLVAQVTEAGSPSERARSAQEANPNGIDHDGRWR</sequence>
<dbReference type="Gene3D" id="2.10.70.100">
    <property type="match status" value="1"/>
</dbReference>
<dbReference type="PANTHER" id="PTHR43304:SF1">
    <property type="entry name" value="PAC DOMAIN-CONTAINING PROTEIN"/>
    <property type="match status" value="1"/>
</dbReference>
<dbReference type="InterPro" id="IPR036097">
    <property type="entry name" value="HisK_dim/P_sf"/>
</dbReference>
<dbReference type="CDD" id="cd00130">
    <property type="entry name" value="PAS"/>
    <property type="match status" value="2"/>
</dbReference>
<dbReference type="InterPro" id="IPR000014">
    <property type="entry name" value="PAS"/>
</dbReference>
<dbReference type="SUPFAM" id="SSF47384">
    <property type="entry name" value="Homodimeric domain of signal transducing histidine kinase"/>
    <property type="match status" value="1"/>
</dbReference>
<dbReference type="RefSeq" id="WP_151116694.1">
    <property type="nucleotide sequence ID" value="NZ_CP042582.1"/>
</dbReference>
<dbReference type="InterPro" id="IPR029016">
    <property type="entry name" value="GAF-like_dom_sf"/>
</dbReference>
<dbReference type="InterPro" id="IPR003660">
    <property type="entry name" value="HAMP_dom"/>
</dbReference>
<dbReference type="SMART" id="SM00304">
    <property type="entry name" value="HAMP"/>
    <property type="match status" value="1"/>
</dbReference>
<dbReference type="PROSITE" id="PS50110">
    <property type="entry name" value="RESPONSE_REGULATORY"/>
    <property type="match status" value="1"/>
</dbReference>
<evidence type="ECO:0000256" key="8">
    <source>
        <dbReference type="SAM" id="Coils"/>
    </source>
</evidence>
<evidence type="ECO:0000259" key="11">
    <source>
        <dbReference type="PROSITE" id="PS50109"/>
    </source>
</evidence>
<dbReference type="CDD" id="cd00082">
    <property type="entry name" value="HisKA"/>
    <property type="match status" value="1"/>
</dbReference>
<dbReference type="InterPro" id="IPR036890">
    <property type="entry name" value="HATPase_C_sf"/>
</dbReference>
<dbReference type="Gene3D" id="6.10.340.10">
    <property type="match status" value="1"/>
</dbReference>
<dbReference type="SMART" id="SM00387">
    <property type="entry name" value="HATPase_c"/>
    <property type="match status" value="1"/>
</dbReference>
<evidence type="ECO:0000259" key="12">
    <source>
        <dbReference type="PROSITE" id="PS50110"/>
    </source>
</evidence>
<dbReference type="InterPro" id="IPR003018">
    <property type="entry name" value="GAF"/>
</dbReference>
<feature type="domain" description="Response regulatory" evidence="12">
    <location>
        <begin position="1225"/>
        <end position="1341"/>
    </location>
</feature>
<comment type="catalytic activity">
    <reaction evidence="1">
        <text>ATP + protein L-histidine = ADP + protein N-phospho-L-histidine.</text>
        <dbReference type="EC" id="2.7.13.3"/>
    </reaction>
</comment>
<dbReference type="SUPFAM" id="SSF55781">
    <property type="entry name" value="GAF domain-like"/>
    <property type="match status" value="1"/>
</dbReference>
<dbReference type="CDD" id="cd00156">
    <property type="entry name" value="REC"/>
    <property type="match status" value="1"/>
</dbReference>
<organism evidence="16 17">
    <name type="scientific">Hypericibacter adhaerens</name>
    <dbReference type="NCBI Taxonomy" id="2602016"/>
    <lineage>
        <taxon>Bacteria</taxon>
        <taxon>Pseudomonadati</taxon>
        <taxon>Pseudomonadota</taxon>
        <taxon>Alphaproteobacteria</taxon>
        <taxon>Rhodospirillales</taxon>
        <taxon>Dongiaceae</taxon>
        <taxon>Hypericibacter</taxon>
    </lineage>
</organism>
<protein>
    <recommendedName>
        <fullName evidence="3">histidine kinase</fullName>
        <ecNumber evidence="3">2.7.13.3</ecNumber>
    </recommendedName>
</protein>
<dbReference type="SMART" id="SM00388">
    <property type="entry name" value="HisKA"/>
    <property type="match status" value="1"/>
</dbReference>
<dbReference type="SMART" id="SM00065">
    <property type="entry name" value="GAF"/>
    <property type="match status" value="1"/>
</dbReference>
<feature type="domain" description="HAMP" evidence="15">
    <location>
        <begin position="349"/>
        <end position="402"/>
    </location>
</feature>
<keyword evidence="4 7" id="KW-0597">Phosphoprotein</keyword>
<name>A0A5J6MWK0_9PROT</name>
<dbReference type="InterPro" id="IPR035965">
    <property type="entry name" value="PAS-like_dom_sf"/>
</dbReference>
<evidence type="ECO:0000313" key="16">
    <source>
        <dbReference type="EMBL" id="QEX21849.1"/>
    </source>
</evidence>
<feature type="domain" description="Histidine kinase" evidence="11">
    <location>
        <begin position="993"/>
        <end position="1206"/>
    </location>
</feature>
<evidence type="ECO:0000256" key="6">
    <source>
        <dbReference type="ARBA" id="ARBA00022777"/>
    </source>
</evidence>
<accession>A0A5J6MWK0</accession>
<dbReference type="NCBIfam" id="TIGR00229">
    <property type="entry name" value="sensory_box"/>
    <property type="match status" value="2"/>
</dbReference>
<dbReference type="InterPro" id="IPR004358">
    <property type="entry name" value="Sig_transdc_His_kin-like_C"/>
</dbReference>
<dbReference type="Pfam" id="PF08447">
    <property type="entry name" value="PAS_3"/>
    <property type="match status" value="2"/>
</dbReference>
<dbReference type="Gene3D" id="1.10.287.130">
    <property type="match status" value="1"/>
</dbReference>
<dbReference type="Pfam" id="PF00512">
    <property type="entry name" value="HisKA"/>
    <property type="match status" value="1"/>
</dbReference>
<dbReference type="Gene3D" id="3.30.450.40">
    <property type="match status" value="1"/>
</dbReference>
<dbReference type="Pfam" id="PF00072">
    <property type="entry name" value="Response_reg"/>
    <property type="match status" value="1"/>
</dbReference>
<keyword evidence="6" id="KW-0418">Kinase</keyword>
<dbReference type="Pfam" id="PF02518">
    <property type="entry name" value="HATPase_c"/>
    <property type="match status" value="1"/>
</dbReference>
<dbReference type="PROSITE" id="PS50112">
    <property type="entry name" value="PAS"/>
    <property type="match status" value="1"/>
</dbReference>
<dbReference type="Gene3D" id="3.40.50.2300">
    <property type="match status" value="1"/>
</dbReference>
<evidence type="ECO:0000259" key="13">
    <source>
        <dbReference type="PROSITE" id="PS50112"/>
    </source>
</evidence>
<evidence type="ECO:0000256" key="3">
    <source>
        <dbReference type="ARBA" id="ARBA00012438"/>
    </source>
</evidence>
<keyword evidence="8" id="KW-0175">Coiled coil</keyword>
<dbReference type="PROSITE" id="PS50885">
    <property type="entry name" value="HAMP"/>
    <property type="match status" value="1"/>
</dbReference>
<evidence type="ECO:0000256" key="9">
    <source>
        <dbReference type="SAM" id="MobiDB-lite"/>
    </source>
</evidence>
<dbReference type="Gene3D" id="3.30.450.20">
    <property type="entry name" value="PAS domain"/>
    <property type="match status" value="3"/>
</dbReference>
<dbReference type="Pfam" id="PF01590">
    <property type="entry name" value="GAF"/>
    <property type="match status" value="1"/>
</dbReference>
<dbReference type="InterPro" id="IPR052162">
    <property type="entry name" value="Sensor_kinase/Photoreceptor"/>
</dbReference>
<evidence type="ECO:0000313" key="17">
    <source>
        <dbReference type="Proteomes" id="UP000325797"/>
    </source>
</evidence>
<gene>
    <name evidence="16" type="ORF">FRZ61_17780</name>
</gene>
<evidence type="ECO:0000256" key="7">
    <source>
        <dbReference type="PROSITE-ProRule" id="PRU00169"/>
    </source>
</evidence>
<feature type="domain" description="PAC" evidence="14">
    <location>
        <begin position="922"/>
        <end position="973"/>
    </location>
</feature>
<dbReference type="OrthoDB" id="9795133at2"/>
<dbReference type="InterPro" id="IPR003594">
    <property type="entry name" value="HATPase_dom"/>
</dbReference>
<evidence type="ECO:0000259" key="15">
    <source>
        <dbReference type="PROSITE" id="PS50885"/>
    </source>
</evidence>
<dbReference type="GO" id="GO:0016020">
    <property type="term" value="C:membrane"/>
    <property type="evidence" value="ECO:0007669"/>
    <property type="project" value="UniProtKB-SubCell"/>
</dbReference>
<dbReference type="InterPro" id="IPR003661">
    <property type="entry name" value="HisK_dim/P_dom"/>
</dbReference>
<evidence type="ECO:0000256" key="2">
    <source>
        <dbReference type="ARBA" id="ARBA00004370"/>
    </source>
</evidence>
<dbReference type="InterPro" id="IPR005467">
    <property type="entry name" value="His_kinase_dom"/>
</dbReference>
<dbReference type="CDD" id="cd06225">
    <property type="entry name" value="HAMP"/>
    <property type="match status" value="1"/>
</dbReference>
<dbReference type="InterPro" id="IPR000700">
    <property type="entry name" value="PAS-assoc_C"/>
</dbReference>
<dbReference type="SUPFAM" id="SSF55874">
    <property type="entry name" value="ATPase domain of HSP90 chaperone/DNA topoisomerase II/histidine kinase"/>
    <property type="match status" value="1"/>
</dbReference>
<dbReference type="SUPFAM" id="SSF52172">
    <property type="entry name" value="CheY-like"/>
    <property type="match status" value="1"/>
</dbReference>
<feature type="transmembrane region" description="Helical" evidence="10">
    <location>
        <begin position="32"/>
        <end position="51"/>
    </location>
</feature>
<dbReference type="SUPFAM" id="SSF158472">
    <property type="entry name" value="HAMP domain-like"/>
    <property type="match status" value="1"/>
</dbReference>
<evidence type="ECO:0000256" key="5">
    <source>
        <dbReference type="ARBA" id="ARBA00022679"/>
    </source>
</evidence>
<evidence type="ECO:0000256" key="4">
    <source>
        <dbReference type="ARBA" id="ARBA00022553"/>
    </source>
</evidence>
<dbReference type="PROSITE" id="PS50113">
    <property type="entry name" value="PAC"/>
    <property type="match status" value="2"/>
</dbReference>
<dbReference type="SUPFAM" id="SSF55785">
    <property type="entry name" value="PYP-like sensor domain (PAS domain)"/>
    <property type="match status" value="3"/>
</dbReference>
<dbReference type="GO" id="GO:0000155">
    <property type="term" value="F:phosphorelay sensor kinase activity"/>
    <property type="evidence" value="ECO:0007669"/>
    <property type="project" value="InterPro"/>
</dbReference>
<evidence type="ECO:0000256" key="1">
    <source>
        <dbReference type="ARBA" id="ARBA00000085"/>
    </source>
</evidence>
<dbReference type="SMART" id="SM00091">
    <property type="entry name" value="PAS"/>
    <property type="match status" value="3"/>
</dbReference>
<dbReference type="KEGG" id="hadh:FRZ61_17780"/>
<dbReference type="InterPro" id="IPR001610">
    <property type="entry name" value="PAC"/>
</dbReference>
<dbReference type="Proteomes" id="UP000325797">
    <property type="component" value="Chromosome"/>
</dbReference>
<dbReference type="Gene3D" id="3.30.565.10">
    <property type="entry name" value="Histidine kinase-like ATPase, C-terminal domain"/>
    <property type="match status" value="1"/>
</dbReference>
<keyword evidence="10" id="KW-0812">Transmembrane</keyword>
<keyword evidence="10" id="KW-1133">Transmembrane helix</keyword>
<dbReference type="PROSITE" id="PS50109">
    <property type="entry name" value="HIS_KIN"/>
    <property type="match status" value="1"/>
</dbReference>
<dbReference type="InterPro" id="IPR001789">
    <property type="entry name" value="Sig_transdc_resp-reg_receiver"/>
</dbReference>
<dbReference type="EMBL" id="CP042582">
    <property type="protein sequence ID" value="QEX21849.1"/>
    <property type="molecule type" value="Genomic_DNA"/>
</dbReference>
<evidence type="ECO:0000256" key="10">
    <source>
        <dbReference type="SAM" id="Phobius"/>
    </source>
</evidence>
<dbReference type="SMART" id="SM00086">
    <property type="entry name" value="PAC"/>
    <property type="match status" value="3"/>
</dbReference>
<keyword evidence="10" id="KW-0472">Membrane</keyword>
<feature type="domain" description="PAS" evidence="13">
    <location>
        <begin position="846"/>
        <end position="919"/>
    </location>
</feature>
<keyword evidence="5" id="KW-0808">Transferase</keyword>
<feature type="domain" description="PAC" evidence="14">
    <location>
        <begin position="793"/>
        <end position="845"/>
    </location>
</feature>
<dbReference type="PANTHER" id="PTHR43304">
    <property type="entry name" value="PHYTOCHROME-LIKE PROTEIN CPH1"/>
    <property type="match status" value="1"/>
</dbReference>
<reference evidence="16 17" key="1">
    <citation type="submission" date="2019-08" db="EMBL/GenBank/DDBJ databases">
        <title>Hyperibacter terrae gen. nov., sp. nov. and Hyperibacter viscosus sp. nov., two new members in the family Rhodospirillaceae isolated from the rhizosphere of Hypericum perforatum.</title>
        <authorList>
            <person name="Noviana Z."/>
        </authorList>
    </citation>
    <scope>NUCLEOTIDE SEQUENCE [LARGE SCALE GENOMIC DNA]</scope>
    <source>
        <strain evidence="16 17">R5959</strain>
    </source>
</reference>
<dbReference type="SMART" id="SM00448">
    <property type="entry name" value="REC"/>
    <property type="match status" value="1"/>
</dbReference>
<keyword evidence="17" id="KW-1185">Reference proteome</keyword>
<feature type="coiled-coil region" evidence="8">
    <location>
        <begin position="387"/>
        <end position="414"/>
    </location>
</feature>
<dbReference type="InterPro" id="IPR013655">
    <property type="entry name" value="PAS_fold_3"/>
</dbReference>
<dbReference type="PRINTS" id="PR00344">
    <property type="entry name" value="BCTRLSENSOR"/>
</dbReference>
<dbReference type="EC" id="2.7.13.3" evidence="3"/>
<proteinExistence type="predicted"/>
<comment type="subcellular location">
    <subcellularLocation>
        <location evidence="2">Membrane</location>
    </subcellularLocation>
</comment>
<dbReference type="InterPro" id="IPR011006">
    <property type="entry name" value="CheY-like_superfamily"/>
</dbReference>